<dbReference type="AlphaFoldDB" id="A0A4Y2PVV0"/>
<evidence type="ECO:0000313" key="1">
    <source>
        <dbReference type="EMBL" id="GBN55377.1"/>
    </source>
</evidence>
<dbReference type="Proteomes" id="UP000499080">
    <property type="component" value="Unassembled WGS sequence"/>
</dbReference>
<name>A0A4Y2PVV0_ARAVE</name>
<accession>A0A4Y2PVV0</accession>
<feature type="non-terminal residue" evidence="2">
    <location>
        <position position="1"/>
    </location>
</feature>
<reference evidence="2 3" key="1">
    <citation type="journal article" date="2019" name="Sci. Rep.">
        <title>Orb-weaving spider Araneus ventricosus genome elucidates the spidroin gene catalogue.</title>
        <authorList>
            <person name="Kono N."/>
            <person name="Nakamura H."/>
            <person name="Ohtoshi R."/>
            <person name="Moran D.A.P."/>
            <person name="Shinohara A."/>
            <person name="Yoshida Y."/>
            <person name="Fujiwara M."/>
            <person name="Mori M."/>
            <person name="Tomita M."/>
            <person name="Arakawa K."/>
        </authorList>
    </citation>
    <scope>NUCLEOTIDE SEQUENCE [LARGE SCALE GENOMIC DNA]</scope>
</reference>
<dbReference type="EMBL" id="BGPR01135296">
    <property type="protein sequence ID" value="GBN55381.1"/>
    <property type="molecule type" value="Genomic_DNA"/>
</dbReference>
<organism evidence="2 3">
    <name type="scientific">Araneus ventricosus</name>
    <name type="common">Orbweaver spider</name>
    <name type="synonym">Epeira ventricosa</name>
    <dbReference type="NCBI Taxonomy" id="182803"/>
    <lineage>
        <taxon>Eukaryota</taxon>
        <taxon>Metazoa</taxon>
        <taxon>Ecdysozoa</taxon>
        <taxon>Arthropoda</taxon>
        <taxon>Chelicerata</taxon>
        <taxon>Arachnida</taxon>
        <taxon>Araneae</taxon>
        <taxon>Araneomorphae</taxon>
        <taxon>Entelegynae</taxon>
        <taxon>Araneoidea</taxon>
        <taxon>Araneidae</taxon>
        <taxon>Araneus</taxon>
    </lineage>
</organism>
<protein>
    <submittedName>
        <fullName evidence="2">Uncharacterized protein</fullName>
    </submittedName>
</protein>
<evidence type="ECO:0000313" key="2">
    <source>
        <dbReference type="EMBL" id="GBN55381.1"/>
    </source>
</evidence>
<evidence type="ECO:0000313" key="3">
    <source>
        <dbReference type="Proteomes" id="UP000499080"/>
    </source>
</evidence>
<keyword evidence="3" id="KW-1185">Reference proteome</keyword>
<dbReference type="EMBL" id="BGPR01135295">
    <property type="protein sequence ID" value="GBN55377.1"/>
    <property type="molecule type" value="Genomic_DNA"/>
</dbReference>
<sequence>FPWCFLSRRMKGSKKNILLHWTFGSLRTPTRTCEPATSGRFVSSSARKCDSDKKAPR</sequence>
<proteinExistence type="predicted"/>
<comment type="caution">
    <text evidence="2">The sequence shown here is derived from an EMBL/GenBank/DDBJ whole genome shotgun (WGS) entry which is preliminary data.</text>
</comment>
<gene>
    <name evidence="1" type="ORF">AVEN_58605_1</name>
    <name evidence="2" type="ORF">AVEN_63339_1</name>
</gene>